<feature type="transmembrane region" description="Helical" evidence="5">
    <location>
        <begin position="137"/>
        <end position="160"/>
    </location>
</feature>
<dbReference type="SUPFAM" id="SSF103473">
    <property type="entry name" value="MFS general substrate transporter"/>
    <property type="match status" value="1"/>
</dbReference>
<dbReference type="InterPro" id="IPR036259">
    <property type="entry name" value="MFS_trans_sf"/>
</dbReference>
<dbReference type="PANTHER" id="PTHR23507:SF1">
    <property type="entry name" value="FI18259P1-RELATED"/>
    <property type="match status" value="1"/>
</dbReference>
<protein>
    <submittedName>
        <fullName evidence="6">Proton-coupled folate transporter</fullName>
    </submittedName>
</protein>
<dbReference type="GO" id="GO:0016020">
    <property type="term" value="C:membrane"/>
    <property type="evidence" value="ECO:0007669"/>
    <property type="project" value="UniProtKB-SubCell"/>
</dbReference>
<evidence type="ECO:0000256" key="3">
    <source>
        <dbReference type="ARBA" id="ARBA00022989"/>
    </source>
</evidence>
<feature type="transmembrane region" description="Helical" evidence="5">
    <location>
        <begin position="18"/>
        <end position="41"/>
    </location>
</feature>
<reference evidence="6 7" key="1">
    <citation type="journal article" date="2021" name="Elife">
        <title>Chloroplast acquisition without the gene transfer in kleptoplastic sea slugs, Plakobranchus ocellatus.</title>
        <authorList>
            <person name="Maeda T."/>
            <person name="Takahashi S."/>
            <person name="Yoshida T."/>
            <person name="Shimamura S."/>
            <person name="Takaki Y."/>
            <person name="Nagai Y."/>
            <person name="Toyoda A."/>
            <person name="Suzuki Y."/>
            <person name="Arimoto A."/>
            <person name="Ishii H."/>
            <person name="Satoh N."/>
            <person name="Nishiyama T."/>
            <person name="Hasebe M."/>
            <person name="Maruyama T."/>
            <person name="Minagawa J."/>
            <person name="Obokata J."/>
            <person name="Shigenobu S."/>
        </authorList>
    </citation>
    <scope>NUCLEOTIDE SEQUENCE [LARGE SCALE GENOMIC DNA]</scope>
</reference>
<gene>
    <name evidence="6" type="ORF">PoB_004353700</name>
</gene>
<evidence type="ECO:0000256" key="2">
    <source>
        <dbReference type="ARBA" id="ARBA00022692"/>
    </source>
</evidence>
<keyword evidence="4 5" id="KW-0472">Membrane</keyword>
<keyword evidence="2 5" id="KW-0812">Transmembrane</keyword>
<dbReference type="Gene3D" id="1.20.1250.20">
    <property type="entry name" value="MFS general substrate transporter like domains"/>
    <property type="match status" value="1"/>
</dbReference>
<keyword evidence="7" id="KW-1185">Reference proteome</keyword>
<organism evidence="6 7">
    <name type="scientific">Plakobranchus ocellatus</name>
    <dbReference type="NCBI Taxonomy" id="259542"/>
    <lineage>
        <taxon>Eukaryota</taxon>
        <taxon>Metazoa</taxon>
        <taxon>Spiralia</taxon>
        <taxon>Lophotrochozoa</taxon>
        <taxon>Mollusca</taxon>
        <taxon>Gastropoda</taxon>
        <taxon>Heterobranchia</taxon>
        <taxon>Euthyneura</taxon>
        <taxon>Panpulmonata</taxon>
        <taxon>Sacoglossa</taxon>
        <taxon>Placobranchoidea</taxon>
        <taxon>Plakobranchidae</taxon>
        <taxon>Plakobranchus</taxon>
    </lineage>
</organism>
<accession>A0AAV4BC63</accession>
<evidence type="ECO:0000256" key="1">
    <source>
        <dbReference type="ARBA" id="ARBA00004141"/>
    </source>
</evidence>
<evidence type="ECO:0000313" key="6">
    <source>
        <dbReference type="EMBL" id="GFO17032.1"/>
    </source>
</evidence>
<comment type="caution">
    <text evidence="6">The sequence shown here is derived from an EMBL/GenBank/DDBJ whole genome shotgun (WGS) entry which is preliminary data.</text>
</comment>
<name>A0AAV4BC63_9GAST</name>
<dbReference type="PANTHER" id="PTHR23507">
    <property type="entry name" value="ZGC:174356"/>
    <property type="match status" value="1"/>
</dbReference>
<proteinExistence type="predicted"/>
<sequence>MFVSSIADTNPDKKDRAFWVAVLGSAVSTVTAVLLAVNGIFIDQLGFFAASIMSVASASLSVLIAFFFFPETRPPTENKKLQGWDSVKRISSYFFLGSLRDRLMLWTCLWIFMFTVICQLVLVTIDSLYLLHRPFCWTHSIIGIFSGARMAGTFLVGIVILRSFRTCCQPEILAMVGLLFQTAGFVLEALARKSWQLILGEFG</sequence>
<dbReference type="AlphaFoldDB" id="A0AAV4BC63"/>
<feature type="transmembrane region" description="Helical" evidence="5">
    <location>
        <begin position="103"/>
        <end position="125"/>
    </location>
</feature>
<feature type="transmembrane region" description="Helical" evidence="5">
    <location>
        <begin position="47"/>
        <end position="69"/>
    </location>
</feature>
<comment type="subcellular location">
    <subcellularLocation>
        <location evidence="1">Membrane</location>
        <topology evidence="1">Multi-pass membrane protein</topology>
    </subcellularLocation>
</comment>
<dbReference type="Proteomes" id="UP000735302">
    <property type="component" value="Unassembled WGS sequence"/>
</dbReference>
<dbReference type="EMBL" id="BLXT01004727">
    <property type="protein sequence ID" value="GFO17032.1"/>
    <property type="molecule type" value="Genomic_DNA"/>
</dbReference>
<feature type="transmembrane region" description="Helical" evidence="5">
    <location>
        <begin position="172"/>
        <end position="191"/>
    </location>
</feature>
<evidence type="ECO:0000256" key="5">
    <source>
        <dbReference type="SAM" id="Phobius"/>
    </source>
</evidence>
<evidence type="ECO:0000256" key="4">
    <source>
        <dbReference type="ARBA" id="ARBA00023136"/>
    </source>
</evidence>
<evidence type="ECO:0000313" key="7">
    <source>
        <dbReference type="Proteomes" id="UP000735302"/>
    </source>
</evidence>
<dbReference type="GO" id="GO:0022857">
    <property type="term" value="F:transmembrane transporter activity"/>
    <property type="evidence" value="ECO:0007669"/>
    <property type="project" value="TreeGrafter"/>
</dbReference>
<keyword evidence="3 5" id="KW-1133">Transmembrane helix</keyword>